<sequence>MAPDMTTYLTSDLHLGHLNIIRFCDRPFPGVGAMNARLAELWNETVTPEDTVWVLGDVALGSLDESLAWVGRLAGRKILVPGNHDRCWAGDRALRTGTPEDRARRRAAAHDRYLAAGFAEIRDSPVETVVGGHPVLLSHFPYEGDSHGEDRHVEHRPVDRGGWVVHGHVHTSWRQRGRQVNVGVDAWGGRPVATETVGSLIDEGPRELAPLPWS</sequence>
<dbReference type="InterPro" id="IPR029052">
    <property type="entry name" value="Metallo-depent_PP-like"/>
</dbReference>
<name>A0A8H9GGU7_9MICO</name>
<comment type="caution">
    <text evidence="2">The sequence shown here is derived from an EMBL/GenBank/DDBJ whole genome shotgun (WGS) entry which is preliminary data.</text>
</comment>
<protein>
    <submittedName>
        <fullName evidence="2">Serine/threonine protein phosphatase</fullName>
    </submittedName>
</protein>
<dbReference type="AlphaFoldDB" id="A0A8H9GGU7"/>
<evidence type="ECO:0000259" key="1">
    <source>
        <dbReference type="Pfam" id="PF00149"/>
    </source>
</evidence>
<feature type="domain" description="Calcineurin-like phosphoesterase" evidence="1">
    <location>
        <begin position="5"/>
        <end position="171"/>
    </location>
</feature>
<evidence type="ECO:0000313" key="3">
    <source>
        <dbReference type="Proteomes" id="UP000655589"/>
    </source>
</evidence>
<dbReference type="Pfam" id="PF00149">
    <property type="entry name" value="Metallophos"/>
    <property type="match status" value="1"/>
</dbReference>
<dbReference type="Proteomes" id="UP000655589">
    <property type="component" value="Unassembled WGS sequence"/>
</dbReference>
<reference evidence="2" key="2">
    <citation type="submission" date="2020-09" db="EMBL/GenBank/DDBJ databases">
        <authorList>
            <person name="Sun Q."/>
            <person name="Ohkuma M."/>
        </authorList>
    </citation>
    <scope>NUCLEOTIDE SEQUENCE</scope>
    <source>
        <strain evidence="2">JCM 3051</strain>
    </source>
</reference>
<accession>A0A8H9GGU7</accession>
<keyword evidence="3" id="KW-1185">Reference proteome</keyword>
<dbReference type="InterPro" id="IPR004843">
    <property type="entry name" value="Calcineurin-like_PHP"/>
</dbReference>
<reference evidence="2" key="1">
    <citation type="journal article" date="2014" name="Int. J. Syst. Evol. Microbiol.">
        <title>Complete genome sequence of Corynebacterium casei LMG S-19264T (=DSM 44701T), isolated from a smear-ripened cheese.</title>
        <authorList>
            <consortium name="US DOE Joint Genome Institute (JGI-PGF)"/>
            <person name="Walter F."/>
            <person name="Albersmeier A."/>
            <person name="Kalinowski J."/>
            <person name="Ruckert C."/>
        </authorList>
    </citation>
    <scope>NUCLEOTIDE SEQUENCE</scope>
    <source>
        <strain evidence="2">JCM 3051</strain>
    </source>
</reference>
<evidence type="ECO:0000313" key="2">
    <source>
        <dbReference type="EMBL" id="GGM23701.1"/>
    </source>
</evidence>
<dbReference type="EMBL" id="BMPT01000006">
    <property type="protein sequence ID" value="GGM23701.1"/>
    <property type="molecule type" value="Genomic_DNA"/>
</dbReference>
<gene>
    <name evidence="2" type="ORF">GCM10010102_19240</name>
</gene>
<organism evidence="2 3">
    <name type="scientific">Promicromonospora citrea</name>
    <dbReference type="NCBI Taxonomy" id="43677"/>
    <lineage>
        <taxon>Bacteria</taxon>
        <taxon>Bacillati</taxon>
        <taxon>Actinomycetota</taxon>
        <taxon>Actinomycetes</taxon>
        <taxon>Micrococcales</taxon>
        <taxon>Promicromonosporaceae</taxon>
        <taxon>Promicromonospora</taxon>
    </lineage>
</organism>
<proteinExistence type="predicted"/>
<dbReference type="SUPFAM" id="SSF56300">
    <property type="entry name" value="Metallo-dependent phosphatases"/>
    <property type="match status" value="1"/>
</dbReference>
<dbReference type="Gene3D" id="3.60.21.10">
    <property type="match status" value="1"/>
</dbReference>
<dbReference type="GO" id="GO:0016787">
    <property type="term" value="F:hydrolase activity"/>
    <property type="evidence" value="ECO:0007669"/>
    <property type="project" value="InterPro"/>
</dbReference>